<accession>A0ABV2CSN5</accession>
<keyword evidence="1" id="KW-0732">Signal</keyword>
<feature type="signal peptide" evidence="1">
    <location>
        <begin position="1"/>
        <end position="31"/>
    </location>
</feature>
<dbReference type="Proteomes" id="UP001548590">
    <property type="component" value="Unassembled WGS sequence"/>
</dbReference>
<dbReference type="EMBL" id="JBEWLZ010000008">
    <property type="protein sequence ID" value="MET1490929.1"/>
    <property type="molecule type" value="Genomic_DNA"/>
</dbReference>
<keyword evidence="3" id="KW-1185">Reference proteome</keyword>
<evidence type="ECO:0000313" key="3">
    <source>
        <dbReference type="Proteomes" id="UP001548590"/>
    </source>
</evidence>
<gene>
    <name evidence="2" type="ORF">ABVT11_13915</name>
</gene>
<comment type="caution">
    <text evidence="2">The sequence shown here is derived from an EMBL/GenBank/DDBJ whole genome shotgun (WGS) entry which is preliminary data.</text>
</comment>
<dbReference type="RefSeq" id="WP_345924776.1">
    <property type="nucleotide sequence ID" value="NZ_JBDIVF010000002.1"/>
</dbReference>
<reference evidence="2 3" key="1">
    <citation type="submission" date="2024-07" db="EMBL/GenBank/DDBJ databases">
        <title>Uliginosibacterium paludis KCTC:42655.</title>
        <authorList>
            <person name="Kim M.K."/>
        </authorList>
    </citation>
    <scope>NUCLEOTIDE SEQUENCE [LARGE SCALE GENOMIC DNA]</scope>
    <source>
        <strain evidence="2 3">KCTC 42655</strain>
    </source>
</reference>
<dbReference type="PROSITE" id="PS51257">
    <property type="entry name" value="PROKAR_LIPOPROTEIN"/>
    <property type="match status" value="1"/>
</dbReference>
<sequence length="89" mass="9721">MNKMLLSRRAQLPARLLAAGLLTLTLGACSSAPKSGDDAPKVFCARETLVGTNIPRTKCRTTEEIKADEARVKELGDDLSRRQLAQPRE</sequence>
<feature type="chain" id="PRO_5045571126" description="Entry exclusion lipoprotein TrbK" evidence="1">
    <location>
        <begin position="32"/>
        <end position="89"/>
    </location>
</feature>
<organism evidence="2 3">
    <name type="scientific">Uliginosibacterium paludis</name>
    <dbReference type="NCBI Taxonomy" id="1615952"/>
    <lineage>
        <taxon>Bacteria</taxon>
        <taxon>Pseudomonadati</taxon>
        <taxon>Pseudomonadota</taxon>
        <taxon>Betaproteobacteria</taxon>
        <taxon>Rhodocyclales</taxon>
        <taxon>Zoogloeaceae</taxon>
        <taxon>Uliginosibacterium</taxon>
    </lineage>
</organism>
<evidence type="ECO:0008006" key="4">
    <source>
        <dbReference type="Google" id="ProtNLM"/>
    </source>
</evidence>
<evidence type="ECO:0000313" key="2">
    <source>
        <dbReference type="EMBL" id="MET1490929.1"/>
    </source>
</evidence>
<proteinExistence type="predicted"/>
<name>A0ABV2CSN5_9RHOO</name>
<protein>
    <recommendedName>
        <fullName evidence="4">Entry exclusion lipoprotein TrbK</fullName>
    </recommendedName>
</protein>
<evidence type="ECO:0000256" key="1">
    <source>
        <dbReference type="SAM" id="SignalP"/>
    </source>
</evidence>